<keyword evidence="9" id="KW-0378">Hydrolase</keyword>
<comment type="subcellular location">
    <subcellularLocation>
        <location evidence="4">Mitochondrion membrane</location>
    </subcellularLocation>
</comment>
<dbReference type="GO" id="GO:0031966">
    <property type="term" value="C:mitochondrial membrane"/>
    <property type="evidence" value="ECO:0007669"/>
    <property type="project" value="UniProtKB-SubCell"/>
</dbReference>
<evidence type="ECO:0000256" key="3">
    <source>
        <dbReference type="ARBA" id="ARBA00001946"/>
    </source>
</evidence>
<evidence type="ECO:0000313" key="22">
    <source>
        <dbReference type="Proteomes" id="UP000529965"/>
    </source>
</evidence>
<comment type="cofactor">
    <cofactor evidence="2">
        <name>Mn(2+)</name>
        <dbReference type="ChEBI" id="CHEBI:29035"/>
    </cofactor>
</comment>
<accession>A0A7K7GAG3</accession>
<evidence type="ECO:0000256" key="18">
    <source>
        <dbReference type="ARBA" id="ARBA00082634"/>
    </source>
</evidence>
<evidence type="ECO:0000256" key="5">
    <source>
        <dbReference type="ARBA" id="ARBA00012108"/>
    </source>
</evidence>
<keyword evidence="12" id="KW-0496">Mitochondrion</keyword>
<evidence type="ECO:0000256" key="10">
    <source>
        <dbReference type="ARBA" id="ARBA00022839"/>
    </source>
</evidence>
<keyword evidence="13" id="KW-0472">Membrane</keyword>
<evidence type="ECO:0000259" key="20">
    <source>
        <dbReference type="SMART" id="SM00474"/>
    </source>
</evidence>
<evidence type="ECO:0000256" key="4">
    <source>
        <dbReference type="ARBA" id="ARBA00004325"/>
    </source>
</evidence>
<organism evidence="21 22">
    <name type="scientific">Erithacus rubecula</name>
    <name type="common">European robin</name>
    <dbReference type="NCBI Taxonomy" id="37610"/>
    <lineage>
        <taxon>Eukaryota</taxon>
        <taxon>Metazoa</taxon>
        <taxon>Chordata</taxon>
        <taxon>Craniata</taxon>
        <taxon>Vertebrata</taxon>
        <taxon>Euteleostomi</taxon>
        <taxon>Archelosauria</taxon>
        <taxon>Archosauria</taxon>
        <taxon>Dinosauria</taxon>
        <taxon>Saurischia</taxon>
        <taxon>Theropoda</taxon>
        <taxon>Coelurosauria</taxon>
        <taxon>Aves</taxon>
        <taxon>Neognathae</taxon>
        <taxon>Neoaves</taxon>
        <taxon>Telluraves</taxon>
        <taxon>Australaves</taxon>
        <taxon>Passeriformes</taxon>
        <taxon>Turdidae</taxon>
        <taxon>Erithacus</taxon>
    </lineage>
</organism>
<evidence type="ECO:0000256" key="13">
    <source>
        <dbReference type="ARBA" id="ARBA00023136"/>
    </source>
</evidence>
<proteinExistence type="inferred from homology"/>
<comment type="caution">
    <text evidence="21">The sequence shown here is derived from an EMBL/GenBank/DDBJ whole genome shotgun (WGS) entry which is preliminary data.</text>
</comment>
<comment type="subunit">
    <text evidence="15">Homodimer. Interacts with RBBP8, MRE11 and BRCA1.</text>
</comment>
<evidence type="ECO:0000256" key="16">
    <source>
        <dbReference type="ARBA" id="ARBA00069878"/>
    </source>
</evidence>
<evidence type="ECO:0000256" key="14">
    <source>
        <dbReference type="ARBA" id="ARBA00061005"/>
    </source>
</evidence>
<keyword evidence="8" id="KW-0479">Metal-binding</keyword>
<feature type="non-terminal residue" evidence="21">
    <location>
        <position position="1"/>
    </location>
</feature>
<dbReference type="InterPro" id="IPR002562">
    <property type="entry name" value="3'-5'_exonuclease_dom"/>
</dbReference>
<keyword evidence="7" id="KW-0540">Nuclease</keyword>
<dbReference type="GO" id="GO:0000175">
    <property type="term" value="F:3'-5'-RNA exonuclease activity"/>
    <property type="evidence" value="ECO:0007669"/>
    <property type="project" value="UniProtKB-ARBA"/>
</dbReference>
<comment type="cofactor">
    <cofactor evidence="3">
        <name>Mg(2+)</name>
        <dbReference type="ChEBI" id="CHEBI:18420"/>
    </cofactor>
</comment>
<evidence type="ECO:0000256" key="8">
    <source>
        <dbReference type="ARBA" id="ARBA00022723"/>
    </source>
</evidence>
<evidence type="ECO:0000256" key="15">
    <source>
        <dbReference type="ARBA" id="ARBA00064376"/>
    </source>
</evidence>
<feature type="region of interest" description="Disordered" evidence="19">
    <location>
        <begin position="291"/>
        <end position="348"/>
    </location>
</feature>
<feature type="compositionally biased region" description="Polar residues" evidence="19">
    <location>
        <begin position="320"/>
        <end position="332"/>
    </location>
</feature>
<dbReference type="InterPro" id="IPR012337">
    <property type="entry name" value="RNaseH-like_sf"/>
</dbReference>
<dbReference type="GO" id="GO:0005634">
    <property type="term" value="C:nucleus"/>
    <property type="evidence" value="ECO:0007669"/>
    <property type="project" value="TreeGrafter"/>
</dbReference>
<dbReference type="CDD" id="cd06141">
    <property type="entry name" value="WRN_exo"/>
    <property type="match status" value="1"/>
</dbReference>
<comment type="catalytic activity">
    <reaction evidence="1">
        <text>Exonucleolytic cleavage in the 3'- to 5'-direction to yield nucleoside 5'-phosphates.</text>
        <dbReference type="EC" id="3.1.11.1"/>
    </reaction>
</comment>
<dbReference type="Gene3D" id="3.30.420.10">
    <property type="entry name" value="Ribonuclease H-like superfamily/Ribonuclease H"/>
    <property type="match status" value="1"/>
</dbReference>
<evidence type="ECO:0000256" key="11">
    <source>
        <dbReference type="ARBA" id="ARBA00022989"/>
    </source>
</evidence>
<evidence type="ECO:0000256" key="1">
    <source>
        <dbReference type="ARBA" id="ARBA00000563"/>
    </source>
</evidence>
<name>A0A7K7GAG3_ERIRU</name>
<keyword evidence="11" id="KW-1133">Transmembrane helix</keyword>
<feature type="domain" description="3'-5' exonuclease" evidence="20">
    <location>
        <begin position="84"/>
        <end position="264"/>
    </location>
</feature>
<evidence type="ECO:0000256" key="12">
    <source>
        <dbReference type="ARBA" id="ARBA00023128"/>
    </source>
</evidence>
<dbReference type="PANTHER" id="PTHR13620:SF104">
    <property type="entry name" value="EXONUCLEASE 3'-5' DOMAIN-CONTAINING PROTEIN 2"/>
    <property type="match status" value="1"/>
</dbReference>
<dbReference type="SUPFAM" id="SSF53098">
    <property type="entry name" value="Ribonuclease H-like"/>
    <property type="match status" value="1"/>
</dbReference>
<keyword evidence="6" id="KW-0812">Transmembrane</keyword>
<comment type="similarity">
    <text evidence="14">Belongs to the EXD2 family.</text>
</comment>
<keyword evidence="22" id="KW-1185">Reference proteome</keyword>
<dbReference type="GO" id="GO:0006310">
    <property type="term" value="P:DNA recombination"/>
    <property type="evidence" value="ECO:0007669"/>
    <property type="project" value="UniProtKB-ARBA"/>
</dbReference>
<dbReference type="InterPro" id="IPR036397">
    <property type="entry name" value="RNaseH_sf"/>
</dbReference>
<evidence type="ECO:0000256" key="6">
    <source>
        <dbReference type="ARBA" id="ARBA00022692"/>
    </source>
</evidence>
<dbReference type="Pfam" id="PF01612">
    <property type="entry name" value="DNA_pol_A_exo1"/>
    <property type="match status" value="1"/>
</dbReference>
<dbReference type="GO" id="GO:0046872">
    <property type="term" value="F:metal ion binding"/>
    <property type="evidence" value="ECO:0007669"/>
    <property type="project" value="UniProtKB-KW"/>
</dbReference>
<evidence type="ECO:0000256" key="9">
    <source>
        <dbReference type="ARBA" id="ARBA00022801"/>
    </source>
</evidence>
<dbReference type="FunFam" id="3.30.420.10:FF:000041">
    <property type="entry name" value="Exonuclease 3'-5' domain containing 2"/>
    <property type="match status" value="1"/>
</dbReference>
<evidence type="ECO:0000256" key="19">
    <source>
        <dbReference type="SAM" id="MobiDB-lite"/>
    </source>
</evidence>
<dbReference type="EC" id="3.1.11.1" evidence="5"/>
<dbReference type="InterPro" id="IPR051132">
    <property type="entry name" value="3-5_Exonuclease_domain"/>
</dbReference>
<dbReference type="SMART" id="SM00474">
    <property type="entry name" value="35EXOc"/>
    <property type="match status" value="1"/>
</dbReference>
<dbReference type="EMBL" id="VZSK01000474">
    <property type="protein sequence ID" value="NWY66567.1"/>
    <property type="molecule type" value="Genomic_DNA"/>
</dbReference>
<dbReference type="PANTHER" id="PTHR13620">
    <property type="entry name" value="3-5 EXONUCLEASE"/>
    <property type="match status" value="1"/>
</dbReference>
<keyword evidence="10" id="KW-0269">Exonuclease</keyword>
<reference evidence="21 22" key="1">
    <citation type="submission" date="2019-09" db="EMBL/GenBank/DDBJ databases">
        <title>Bird 10,000 Genomes (B10K) Project - Family phase.</title>
        <authorList>
            <person name="Zhang G."/>
        </authorList>
    </citation>
    <scope>NUCLEOTIDE SEQUENCE [LARGE SCALE GENOMIC DNA]</scope>
    <source>
        <strain evidence="21">OUT-0015</strain>
        <tissue evidence="21">Blood</tissue>
    </source>
</reference>
<evidence type="ECO:0000256" key="2">
    <source>
        <dbReference type="ARBA" id="ARBA00001936"/>
    </source>
</evidence>
<gene>
    <name evidence="21" type="primary">Exd2</name>
    <name evidence="21" type="ORF">ERIRUB_R13240</name>
</gene>
<sequence>MAKQTAVTITLATLLGVALGGLVLWKASQCRKGKTRCSSQQEEAADKSGDEKLIKAEDKKVLSFFRSPTFFWIERTLDADIVLISEQEEWDHVEPLLKKELEKWPVLGIDCEWVSADGKANPVSLLQMASSSGLCILVRLPRLVASGQTLPKTLLDIMADSAVLKVGVGCWEDACKLLHDYGLPVKGSMDLRYLAMRQRKDLLHNCLSLKSLAEKVLNFPLDKSPHVRCSNWEAEELTQDQVLYAARDAQVSVALFFHLLGFTSLPATSEGENSVAAWEKARGRCQGLVDIPFRGRKNGSTGEEKSGEGRSPQKTKNRKSWMNGQPSGNQQMRDPRRQKRKPLGVGYSTRKSPLYDNCFLHAPDGQPLCTCDRKKAQWYLDKGIGGRHTNFPVAACFVFSRKNVVPHEYRRHFPIQMKDHNSHDVLLLCTSCHAISNYYDNHLKQQLAQEFGAPIGSEEGVRLLEDPLRRQVRSGARALLNADSLPDPRRAELLQSIKDFYNTDTVTPEMLQAAAGLETRICNESYVPHGLKVVQCCAKGGLRSLMQLERRWRQHFLDSMKPKHLPEQWSVDHNHVKLIQKYGEDLQIKLS</sequence>
<dbReference type="AlphaFoldDB" id="A0A7K7GAG3"/>
<protein>
    <recommendedName>
        <fullName evidence="16">Exonuclease 3'-5' domain-containing protein 2</fullName>
        <ecNumber evidence="5">3.1.11.1</ecNumber>
    </recommendedName>
    <alternativeName>
        <fullName evidence="18">3'-5' exoribonuclease EXD2</fullName>
    </alternativeName>
    <alternativeName>
        <fullName evidence="17">Exonuclease 3'-5' domain-like-containing protein 2</fullName>
    </alternativeName>
</protein>
<feature type="non-terminal residue" evidence="21">
    <location>
        <position position="591"/>
    </location>
</feature>
<dbReference type="GO" id="GO:0003676">
    <property type="term" value="F:nucleic acid binding"/>
    <property type="evidence" value="ECO:0007669"/>
    <property type="project" value="InterPro"/>
</dbReference>
<dbReference type="Proteomes" id="UP000529965">
    <property type="component" value="Unassembled WGS sequence"/>
</dbReference>
<evidence type="ECO:0000256" key="7">
    <source>
        <dbReference type="ARBA" id="ARBA00022722"/>
    </source>
</evidence>
<evidence type="ECO:0000256" key="17">
    <source>
        <dbReference type="ARBA" id="ARBA00075515"/>
    </source>
</evidence>
<dbReference type="GO" id="GO:0008310">
    <property type="term" value="F:single-stranded DNA 3'-5' DNA exonuclease activity"/>
    <property type="evidence" value="ECO:0007669"/>
    <property type="project" value="UniProtKB-EC"/>
</dbReference>
<evidence type="ECO:0000313" key="21">
    <source>
        <dbReference type="EMBL" id="NWY66567.1"/>
    </source>
</evidence>